<protein>
    <submittedName>
        <fullName evidence="2">Uncharacterized protein</fullName>
    </submittedName>
</protein>
<dbReference type="GeneID" id="121224637"/>
<proteinExistence type="predicted"/>
<gene>
    <name evidence="2" type="primary">LOC121224637</name>
</gene>
<organism evidence="1 2">
    <name type="scientific">Gossypium hirsutum</name>
    <name type="common">Upland cotton</name>
    <name type="synonym">Gossypium mexicanum</name>
    <dbReference type="NCBI Taxonomy" id="3635"/>
    <lineage>
        <taxon>Eukaryota</taxon>
        <taxon>Viridiplantae</taxon>
        <taxon>Streptophyta</taxon>
        <taxon>Embryophyta</taxon>
        <taxon>Tracheophyta</taxon>
        <taxon>Spermatophyta</taxon>
        <taxon>Magnoliopsida</taxon>
        <taxon>eudicotyledons</taxon>
        <taxon>Gunneridae</taxon>
        <taxon>Pentapetalae</taxon>
        <taxon>rosids</taxon>
        <taxon>malvids</taxon>
        <taxon>Malvales</taxon>
        <taxon>Malvaceae</taxon>
        <taxon>Malvoideae</taxon>
        <taxon>Gossypium</taxon>
    </lineage>
</organism>
<dbReference type="RefSeq" id="XP_040964201.1">
    <property type="nucleotide sequence ID" value="XM_041108267.1"/>
</dbReference>
<reference evidence="2" key="2">
    <citation type="submission" date="2025-08" db="UniProtKB">
        <authorList>
            <consortium name="RefSeq"/>
        </authorList>
    </citation>
    <scope>IDENTIFICATION</scope>
</reference>
<keyword evidence="1" id="KW-1185">Reference proteome</keyword>
<accession>A0ABM3BAW8</accession>
<evidence type="ECO:0000313" key="1">
    <source>
        <dbReference type="Proteomes" id="UP000818029"/>
    </source>
</evidence>
<name>A0ABM3BAW8_GOSHI</name>
<dbReference type="Proteomes" id="UP000818029">
    <property type="component" value="Chromosome D12"/>
</dbReference>
<sequence length="111" mass="12777">MVQDGTCSWKIYASLWKRTGLREIKKYKGPHTCAAGFSQDHPKMDSAMLASLILPTIKADLRTLVPVLIANIRSQIGYMPSYCKAWIAKQKALEKMHSRWDASYNEIWQWC</sequence>
<reference evidence="1" key="1">
    <citation type="journal article" date="2020" name="Nat. Genet.">
        <title>Genomic diversifications of five Gossypium allopolyploid species and their impact on cotton improvement.</title>
        <authorList>
            <person name="Chen Z.J."/>
            <person name="Sreedasyam A."/>
            <person name="Ando A."/>
            <person name="Song Q."/>
            <person name="De Santiago L.M."/>
            <person name="Hulse-Kemp A.M."/>
            <person name="Ding M."/>
            <person name="Ye W."/>
            <person name="Kirkbride R.C."/>
            <person name="Jenkins J."/>
            <person name="Plott C."/>
            <person name="Lovell J."/>
            <person name="Lin Y.M."/>
            <person name="Vaughn R."/>
            <person name="Liu B."/>
            <person name="Simpson S."/>
            <person name="Scheffler B.E."/>
            <person name="Wen L."/>
            <person name="Saski C.A."/>
            <person name="Grover C.E."/>
            <person name="Hu G."/>
            <person name="Conover J.L."/>
            <person name="Carlson J.W."/>
            <person name="Shu S."/>
            <person name="Boston L.B."/>
            <person name="Williams M."/>
            <person name="Peterson D.G."/>
            <person name="McGee K."/>
            <person name="Jones D.C."/>
            <person name="Wendel J.F."/>
            <person name="Stelly D.M."/>
            <person name="Grimwood J."/>
            <person name="Schmutz J."/>
        </authorList>
    </citation>
    <scope>NUCLEOTIDE SEQUENCE [LARGE SCALE GENOMIC DNA]</scope>
    <source>
        <strain evidence="1">cv. TM-1</strain>
    </source>
</reference>
<evidence type="ECO:0000313" key="2">
    <source>
        <dbReference type="RefSeq" id="XP_040964201.1"/>
    </source>
</evidence>